<reference evidence="2" key="1">
    <citation type="journal article" date="2015" name="Nature">
        <title>Complex archaea that bridge the gap between prokaryotes and eukaryotes.</title>
        <authorList>
            <person name="Spang A."/>
            <person name="Saw J.H."/>
            <person name="Jorgensen S.L."/>
            <person name="Zaremba-Niedzwiedzka K."/>
            <person name="Martijn J."/>
            <person name="Lind A.E."/>
            <person name="van Eijk R."/>
            <person name="Schleper C."/>
            <person name="Guy L."/>
            <person name="Ettema T.J."/>
        </authorList>
    </citation>
    <scope>NUCLEOTIDE SEQUENCE</scope>
</reference>
<dbReference type="Gene3D" id="3.30.470.20">
    <property type="entry name" value="ATP-grasp fold, B domain"/>
    <property type="match status" value="1"/>
</dbReference>
<dbReference type="PANTHER" id="PTHR21621">
    <property type="entry name" value="RIBOSOMAL PROTEIN S6 MODIFICATION PROTEIN"/>
    <property type="match status" value="1"/>
</dbReference>
<sequence length="321" mass="37340">KKLLSASLKCISQCTSKINVFKFFRKNKIPTPRTYRIPSTRKKLDVDFILQNFKKLNRPIIIKPEVGVGAESIYYFEGENEILNFFRDFNEYTELGRDYILQEFIHGRDLSLSLIGRSQISKSQISNPFILSINTQDVNIVNQANISEYLGGTTPVENIEELIEKIDRILEKVEFKGFNGYFGIDFISTENASFSFIEINPRLTTSYLGVRNVINYNCAELIYKSKMNIFEPVDLEFLNFSQFSRIELISKNINSLKRLDEQFLSKLLREIPELVTPPISFNKSNQYSCFIATKTKDSHSSKKRMDEIFLKFEKLNFKVVK</sequence>
<comment type="caution">
    <text evidence="2">The sequence shown here is derived from an EMBL/GenBank/DDBJ whole genome shotgun (WGS) entry which is preliminary data.</text>
</comment>
<dbReference type="GO" id="GO:0005737">
    <property type="term" value="C:cytoplasm"/>
    <property type="evidence" value="ECO:0007669"/>
    <property type="project" value="TreeGrafter"/>
</dbReference>
<dbReference type="GO" id="GO:0009432">
    <property type="term" value="P:SOS response"/>
    <property type="evidence" value="ECO:0007669"/>
    <property type="project" value="TreeGrafter"/>
</dbReference>
<evidence type="ECO:0000259" key="1">
    <source>
        <dbReference type="PROSITE" id="PS50975"/>
    </source>
</evidence>
<dbReference type="InterPro" id="IPR003806">
    <property type="entry name" value="ATP-grasp_PylC-type"/>
</dbReference>
<dbReference type="PANTHER" id="PTHR21621:SF0">
    <property type="entry name" value="BETA-CITRYLGLUTAMATE SYNTHASE B-RELATED"/>
    <property type="match status" value="1"/>
</dbReference>
<dbReference type="EMBL" id="LAZR01012945">
    <property type="protein sequence ID" value="KKM24342.1"/>
    <property type="molecule type" value="Genomic_DNA"/>
</dbReference>
<gene>
    <name evidence="2" type="ORF">LCGC14_1606080</name>
</gene>
<dbReference type="InterPro" id="IPR011761">
    <property type="entry name" value="ATP-grasp"/>
</dbReference>
<dbReference type="PROSITE" id="PS50975">
    <property type="entry name" value="ATP_GRASP"/>
    <property type="match status" value="1"/>
</dbReference>
<dbReference type="Gene3D" id="2.30.36.100">
    <property type="match status" value="1"/>
</dbReference>
<dbReference type="GO" id="GO:0018169">
    <property type="term" value="F:ribosomal S6-glutamic acid ligase activity"/>
    <property type="evidence" value="ECO:0007669"/>
    <property type="project" value="TreeGrafter"/>
</dbReference>
<dbReference type="SUPFAM" id="SSF56059">
    <property type="entry name" value="Glutathione synthetase ATP-binding domain-like"/>
    <property type="match status" value="1"/>
</dbReference>
<name>A0A0F9IA22_9ZZZZ</name>
<dbReference type="GO" id="GO:0005524">
    <property type="term" value="F:ATP binding"/>
    <property type="evidence" value="ECO:0007669"/>
    <property type="project" value="InterPro"/>
</dbReference>
<feature type="domain" description="ATP-grasp" evidence="1">
    <location>
        <begin position="21"/>
        <end position="227"/>
    </location>
</feature>
<organism evidence="2">
    <name type="scientific">marine sediment metagenome</name>
    <dbReference type="NCBI Taxonomy" id="412755"/>
    <lineage>
        <taxon>unclassified sequences</taxon>
        <taxon>metagenomes</taxon>
        <taxon>ecological metagenomes</taxon>
    </lineage>
</organism>
<proteinExistence type="predicted"/>
<dbReference type="GO" id="GO:0046872">
    <property type="term" value="F:metal ion binding"/>
    <property type="evidence" value="ECO:0007669"/>
    <property type="project" value="InterPro"/>
</dbReference>
<evidence type="ECO:0000313" key="2">
    <source>
        <dbReference type="EMBL" id="KKM24342.1"/>
    </source>
</evidence>
<protein>
    <recommendedName>
        <fullName evidence="1">ATP-grasp domain-containing protein</fullName>
    </recommendedName>
</protein>
<dbReference type="Pfam" id="PF02655">
    <property type="entry name" value="ATP-grasp_3"/>
    <property type="match status" value="1"/>
</dbReference>
<feature type="non-terminal residue" evidence="2">
    <location>
        <position position="1"/>
    </location>
</feature>
<accession>A0A0F9IA22</accession>
<dbReference type="AlphaFoldDB" id="A0A0F9IA22"/>